<dbReference type="InterPro" id="IPR018644">
    <property type="entry name" value="DUF2071"/>
</dbReference>
<dbReference type="GeneID" id="67177027"/>
<dbReference type="SUPFAM" id="SSF160104">
    <property type="entry name" value="Acetoacetate decarboxylase-like"/>
    <property type="match status" value="1"/>
</dbReference>
<protein>
    <submittedName>
        <fullName evidence="1">DUF2071 domain-containing protein</fullName>
    </submittedName>
</protein>
<proteinExistence type="predicted"/>
<dbReference type="PANTHER" id="PTHR39186:SF1">
    <property type="entry name" value="DUF2071 DOMAIN-CONTAINING PROTEIN"/>
    <property type="match status" value="1"/>
</dbReference>
<reference evidence="1 2" key="1">
    <citation type="journal article" date="2021" name="Int. J. Syst. Evol. Microbiol.">
        <title>Halobaculum halophilum sp. nov. and Halobaculum salinum sp. nov., isolated from salt lake and saline soil.</title>
        <authorList>
            <person name="Cui H.L."/>
            <person name="Shi X.W."/>
            <person name="Yin X.M."/>
            <person name="Yang X.Y."/>
            <person name="Hou J."/>
            <person name="Zhu L."/>
        </authorList>
    </citation>
    <scope>NUCLEOTIDE SEQUENCE [LARGE SCALE GENOMIC DNA]</scope>
    <source>
        <strain evidence="1 2">NBRC 109044</strain>
    </source>
</reference>
<keyword evidence="2" id="KW-1185">Reference proteome</keyword>
<sequence>MVLPLEMGWRHLLFENWPVDPDVMDAHLPERLEPDTYDGSAWLSVVPFTNVAVRPKGMPEGAGIRLPELNVRTYVTRDGVPSVYFFSLDAQGVASVVGARVFHRLPYYYARISLDSDGAGGVRFRSRRLHPGSRPARYEATYRPTGDAFDAPDDPHAEFLVERYRFYTEAQDGSIRYTDVDHDPWTLYPAEADVTTNTLLQSHGFATPDADPVYHYSPGLDVVTSRSKRL</sequence>
<dbReference type="Pfam" id="PF09844">
    <property type="entry name" value="DUF2071"/>
    <property type="match status" value="1"/>
</dbReference>
<accession>A0A8T8WE18</accession>
<dbReference type="InterPro" id="IPR023375">
    <property type="entry name" value="ADC_dom_sf"/>
</dbReference>
<dbReference type="RefSeq" id="WP_222607902.1">
    <property type="nucleotide sequence ID" value="NZ_CP081958.1"/>
</dbReference>
<gene>
    <name evidence="1" type="ORF">K6T50_02755</name>
</gene>
<dbReference type="AlphaFoldDB" id="A0A8T8WE18"/>
<dbReference type="PANTHER" id="PTHR39186">
    <property type="entry name" value="DUF2071 FAMILY PROTEIN"/>
    <property type="match status" value="1"/>
</dbReference>
<evidence type="ECO:0000313" key="1">
    <source>
        <dbReference type="EMBL" id="QZP38099.1"/>
    </source>
</evidence>
<evidence type="ECO:0000313" key="2">
    <source>
        <dbReference type="Proteomes" id="UP000826254"/>
    </source>
</evidence>
<dbReference type="Proteomes" id="UP000826254">
    <property type="component" value="Chromosome"/>
</dbReference>
<dbReference type="EMBL" id="CP081958">
    <property type="protein sequence ID" value="QZP38099.1"/>
    <property type="molecule type" value="Genomic_DNA"/>
</dbReference>
<organism evidence="1 2">
    <name type="scientific">Halobaculum magnesiiphilum</name>
    <dbReference type="NCBI Taxonomy" id="1017351"/>
    <lineage>
        <taxon>Archaea</taxon>
        <taxon>Methanobacteriati</taxon>
        <taxon>Methanobacteriota</taxon>
        <taxon>Stenosarchaea group</taxon>
        <taxon>Halobacteria</taxon>
        <taxon>Halobacteriales</taxon>
        <taxon>Haloferacaceae</taxon>
        <taxon>Halobaculum</taxon>
    </lineage>
</organism>
<dbReference type="KEGG" id="hmp:K6T50_02755"/>
<name>A0A8T8WE18_9EURY</name>